<evidence type="ECO:0000313" key="2">
    <source>
        <dbReference type="EMBL" id="XBL14144.1"/>
    </source>
</evidence>
<reference evidence="2" key="1">
    <citation type="submission" date="2024-04" db="EMBL/GenBank/DDBJ databases">
        <title>Mariniflexile litorale, isolated from the shallow sediments of the Sea of Japan.</title>
        <authorList>
            <person name="Romanenko L."/>
            <person name="Isaeva M."/>
        </authorList>
    </citation>
    <scope>NUCLEOTIDE SEQUENCE [LARGE SCALE GENOMIC DNA]</scope>
    <source>
        <strain evidence="2">KMM 9835</strain>
    </source>
</reference>
<protein>
    <recommendedName>
        <fullName evidence="4">Outer membrane protein beta-barrel domain-containing protein</fullName>
    </recommendedName>
</protein>
<sequence>MKIKMILTLMLFTINMVAQVDAQKDNLNNPKEATVESTNYFNEIRINSHWAFKQEKQIRVGGEFAVFEFPLLLKYHITKNTSFLIGPKLDFYTNTMGIESPPSVYGTMGIQYDVFEGVLIEAKFNYLLTDDMPINTDYSFGSKNSFTLGSKFRF</sequence>
<evidence type="ECO:0008006" key="4">
    <source>
        <dbReference type="Google" id="ProtNLM"/>
    </source>
</evidence>
<organism evidence="2 3">
    <name type="scientific">Mariniflexile litorale</name>
    <dbReference type="NCBI Taxonomy" id="3045158"/>
    <lineage>
        <taxon>Bacteria</taxon>
        <taxon>Pseudomonadati</taxon>
        <taxon>Bacteroidota</taxon>
        <taxon>Flavobacteriia</taxon>
        <taxon>Flavobacteriales</taxon>
        <taxon>Flavobacteriaceae</taxon>
        <taxon>Mariniflexile</taxon>
    </lineage>
</organism>
<feature type="chain" id="PRO_5043447934" description="Outer membrane protein beta-barrel domain-containing protein" evidence="1">
    <location>
        <begin position="19"/>
        <end position="154"/>
    </location>
</feature>
<proteinExistence type="predicted"/>
<keyword evidence="3" id="KW-1185">Reference proteome</keyword>
<dbReference type="KEGG" id="mlil:QLS71_017735"/>
<name>A0AAU7EFC9_9FLAO</name>
<evidence type="ECO:0000313" key="3">
    <source>
        <dbReference type="Proteomes" id="UP001224325"/>
    </source>
</evidence>
<feature type="signal peptide" evidence="1">
    <location>
        <begin position="1"/>
        <end position="18"/>
    </location>
</feature>
<accession>A0AAU7EFC9</accession>
<dbReference type="AlphaFoldDB" id="A0AAU7EFC9"/>
<keyword evidence="1" id="KW-0732">Signal</keyword>
<dbReference type="EMBL" id="CP155618">
    <property type="protein sequence ID" value="XBL14144.1"/>
    <property type="molecule type" value="Genomic_DNA"/>
</dbReference>
<dbReference type="RefSeq" id="WP_308993539.1">
    <property type="nucleotide sequence ID" value="NZ_CP155618.1"/>
</dbReference>
<dbReference type="Proteomes" id="UP001224325">
    <property type="component" value="Chromosome"/>
</dbReference>
<evidence type="ECO:0000256" key="1">
    <source>
        <dbReference type="SAM" id="SignalP"/>
    </source>
</evidence>
<gene>
    <name evidence="2" type="ORF">QLS71_017735</name>
</gene>